<evidence type="ECO:0000313" key="2">
    <source>
        <dbReference type="Proteomes" id="UP000299102"/>
    </source>
</evidence>
<organism evidence="1 2">
    <name type="scientific">Eumeta variegata</name>
    <name type="common">Bagworm moth</name>
    <name type="synonym">Eumeta japonica</name>
    <dbReference type="NCBI Taxonomy" id="151549"/>
    <lineage>
        <taxon>Eukaryota</taxon>
        <taxon>Metazoa</taxon>
        <taxon>Ecdysozoa</taxon>
        <taxon>Arthropoda</taxon>
        <taxon>Hexapoda</taxon>
        <taxon>Insecta</taxon>
        <taxon>Pterygota</taxon>
        <taxon>Neoptera</taxon>
        <taxon>Endopterygota</taxon>
        <taxon>Lepidoptera</taxon>
        <taxon>Glossata</taxon>
        <taxon>Ditrysia</taxon>
        <taxon>Tineoidea</taxon>
        <taxon>Psychidae</taxon>
        <taxon>Oiketicinae</taxon>
        <taxon>Eumeta</taxon>
    </lineage>
</organism>
<protein>
    <submittedName>
        <fullName evidence="1">Uncharacterized protein</fullName>
    </submittedName>
</protein>
<comment type="caution">
    <text evidence="1">The sequence shown here is derived from an EMBL/GenBank/DDBJ whole genome shotgun (WGS) entry which is preliminary data.</text>
</comment>
<reference evidence="1 2" key="1">
    <citation type="journal article" date="2019" name="Commun. Biol.">
        <title>The bagworm genome reveals a unique fibroin gene that provides high tensile strength.</title>
        <authorList>
            <person name="Kono N."/>
            <person name="Nakamura H."/>
            <person name="Ohtoshi R."/>
            <person name="Tomita M."/>
            <person name="Numata K."/>
            <person name="Arakawa K."/>
        </authorList>
    </citation>
    <scope>NUCLEOTIDE SEQUENCE [LARGE SCALE GENOMIC DNA]</scope>
</reference>
<keyword evidence="2" id="KW-1185">Reference proteome</keyword>
<evidence type="ECO:0000313" key="1">
    <source>
        <dbReference type="EMBL" id="GBP58553.1"/>
    </source>
</evidence>
<dbReference type="Proteomes" id="UP000299102">
    <property type="component" value="Unassembled WGS sequence"/>
</dbReference>
<dbReference type="AlphaFoldDB" id="A0A4C1X5X1"/>
<gene>
    <name evidence="1" type="ORF">EVAR_34555_1</name>
</gene>
<name>A0A4C1X5X1_EUMVA</name>
<dbReference type="EMBL" id="BGZK01000738">
    <property type="protein sequence ID" value="GBP58553.1"/>
    <property type="molecule type" value="Genomic_DNA"/>
</dbReference>
<proteinExistence type="predicted"/>
<accession>A0A4C1X5X1</accession>
<sequence>MVVQRHEGGGGADRAAVSWRFATKTNGSIAVARFIRANLHLGVAAALSGLAAARYLRDTPARAHRICNKPANARPL</sequence>